<feature type="transmembrane region" description="Helical" evidence="7">
    <location>
        <begin position="356"/>
        <end position="376"/>
    </location>
</feature>
<feature type="transmembrane region" description="Helical" evidence="7">
    <location>
        <begin position="190"/>
        <end position="212"/>
    </location>
</feature>
<dbReference type="GO" id="GO:0042128">
    <property type="term" value="P:nitrate assimilation"/>
    <property type="evidence" value="ECO:0007669"/>
    <property type="project" value="UniProtKB-KW"/>
</dbReference>
<dbReference type="Pfam" id="PF07690">
    <property type="entry name" value="MFS_1"/>
    <property type="match status" value="2"/>
</dbReference>
<dbReference type="InterPro" id="IPR020846">
    <property type="entry name" value="MFS_dom"/>
</dbReference>
<dbReference type="InterPro" id="IPR044772">
    <property type="entry name" value="NO3_transporter"/>
</dbReference>
<proteinExistence type="inferred from homology"/>
<dbReference type="Gene3D" id="1.20.1250.20">
    <property type="entry name" value="MFS general substrate transporter like domains"/>
    <property type="match status" value="2"/>
</dbReference>
<protein>
    <submittedName>
        <fullName evidence="9">Nitrate/nitrite transporter</fullName>
    </submittedName>
</protein>
<dbReference type="PROSITE" id="PS50850">
    <property type="entry name" value="MFS"/>
    <property type="match status" value="1"/>
</dbReference>
<feature type="transmembrane region" description="Helical" evidence="7">
    <location>
        <begin position="95"/>
        <end position="115"/>
    </location>
</feature>
<feature type="transmembrane region" description="Helical" evidence="7">
    <location>
        <begin position="435"/>
        <end position="461"/>
    </location>
</feature>
<dbReference type="PANTHER" id="PTHR23515">
    <property type="entry name" value="HIGH-AFFINITY NITRATE TRANSPORTER 2.3"/>
    <property type="match status" value="1"/>
</dbReference>
<dbReference type="AlphaFoldDB" id="A0A3B0SQP8"/>
<feature type="domain" description="Major facilitator superfamily (MFS) profile" evidence="8">
    <location>
        <begin position="29"/>
        <end position="523"/>
    </location>
</feature>
<evidence type="ECO:0000259" key="8">
    <source>
        <dbReference type="PROSITE" id="PS50850"/>
    </source>
</evidence>
<comment type="subcellular location">
    <subcellularLocation>
        <location evidence="1">Membrane</location>
        <topology evidence="1">Multi-pass membrane protein</topology>
    </subcellularLocation>
</comment>
<sequence>MNPGDRPSDSGPTTTPPKLLDFNQERIRTLHYTWIAFFMTFYIWFNLAPLATTMLDTVGWLTKEHVKILMIANVALTIPARIVVGALIDRFGARIVFTALMISMALPTVAFAMGNSFMQMLIARLILSSVGAGFVIGIKMIAQWFPPKYIGRAEGFYAGWGNFGSAFAAMTLPWFAISFLGDWLGLGDDAWRWAMVVNGLVLGVYGVMYYFLVKDAPEGKRIIKAKKTEPMMVTSYLDLVQYLLWSIPLMGALAVLAWRIGNVTLDGKPVLSTTMLTIIYVVLFLVYAAHAYKTLHINLPYLKAGVPEEDKYHWGSVAALNATYFANFGAELAVVSMLPAFFQGVFSPLTNGKGDVLVTATVAGFVAASFAFVNLVARPLGGYISDKMTNRKRTMLIYMGGIVIGFFLMAFIGAWGDGVDSDGLRTVVPMFETVWWLVVAVLITIFASVFVQGAEGATFAIIPMVNKKMTGQIAGMAGAYGNVGAVVYLVLFSMVDARTFFFILAGGAFLAFLVTLFMLREPEGAFSDEEFTHHEEDVLE</sequence>
<keyword evidence="6 7" id="KW-0472">Membrane</keyword>
<gene>
    <name evidence="9" type="ORF">MNBD_ACTINO01-855</name>
</gene>
<evidence type="ECO:0000256" key="3">
    <source>
        <dbReference type="ARBA" id="ARBA00022692"/>
    </source>
</evidence>
<keyword evidence="5" id="KW-0534">Nitrate assimilation</keyword>
<dbReference type="GO" id="GO:0016020">
    <property type="term" value="C:membrane"/>
    <property type="evidence" value="ECO:0007669"/>
    <property type="project" value="UniProtKB-SubCell"/>
</dbReference>
<dbReference type="InterPro" id="IPR036259">
    <property type="entry name" value="MFS_trans_sf"/>
</dbReference>
<accession>A0A3B0SQP8</accession>
<dbReference type="EMBL" id="UOEI01000580">
    <property type="protein sequence ID" value="VAW08165.1"/>
    <property type="molecule type" value="Genomic_DNA"/>
</dbReference>
<comment type="similarity">
    <text evidence="2">Belongs to the major facilitator superfamily. Nitrate/nitrite porter (TC 2.A.1.8) family.</text>
</comment>
<keyword evidence="4 7" id="KW-1133">Transmembrane helix</keyword>
<evidence type="ECO:0000256" key="6">
    <source>
        <dbReference type="ARBA" id="ARBA00023136"/>
    </source>
</evidence>
<evidence type="ECO:0000256" key="1">
    <source>
        <dbReference type="ARBA" id="ARBA00004141"/>
    </source>
</evidence>
<organism evidence="9">
    <name type="scientific">hydrothermal vent metagenome</name>
    <dbReference type="NCBI Taxonomy" id="652676"/>
    <lineage>
        <taxon>unclassified sequences</taxon>
        <taxon>metagenomes</taxon>
        <taxon>ecological metagenomes</taxon>
    </lineage>
</organism>
<dbReference type="InterPro" id="IPR011701">
    <property type="entry name" value="MFS"/>
</dbReference>
<evidence type="ECO:0000256" key="7">
    <source>
        <dbReference type="SAM" id="Phobius"/>
    </source>
</evidence>
<feature type="transmembrane region" description="Helical" evidence="7">
    <location>
        <begin position="312"/>
        <end position="336"/>
    </location>
</feature>
<dbReference type="SUPFAM" id="SSF103473">
    <property type="entry name" value="MFS general substrate transporter"/>
    <property type="match status" value="1"/>
</dbReference>
<feature type="transmembrane region" description="Helical" evidence="7">
    <location>
        <begin position="500"/>
        <end position="519"/>
    </location>
</feature>
<evidence type="ECO:0000256" key="4">
    <source>
        <dbReference type="ARBA" id="ARBA00022989"/>
    </source>
</evidence>
<feature type="transmembrane region" description="Helical" evidence="7">
    <location>
        <begin position="121"/>
        <end position="142"/>
    </location>
</feature>
<evidence type="ECO:0000256" key="2">
    <source>
        <dbReference type="ARBA" id="ARBA00008432"/>
    </source>
</evidence>
<dbReference type="GO" id="GO:0015112">
    <property type="term" value="F:nitrate transmembrane transporter activity"/>
    <property type="evidence" value="ECO:0007669"/>
    <property type="project" value="InterPro"/>
</dbReference>
<feature type="transmembrane region" description="Helical" evidence="7">
    <location>
        <begin position="68"/>
        <end position="88"/>
    </location>
</feature>
<feature type="transmembrane region" description="Helical" evidence="7">
    <location>
        <begin position="270"/>
        <end position="292"/>
    </location>
</feature>
<feature type="transmembrane region" description="Helical" evidence="7">
    <location>
        <begin position="396"/>
        <end position="415"/>
    </location>
</feature>
<evidence type="ECO:0000256" key="5">
    <source>
        <dbReference type="ARBA" id="ARBA00023063"/>
    </source>
</evidence>
<feature type="transmembrane region" description="Helical" evidence="7">
    <location>
        <begin position="233"/>
        <end position="258"/>
    </location>
</feature>
<keyword evidence="3 7" id="KW-0812">Transmembrane</keyword>
<reference evidence="9" key="1">
    <citation type="submission" date="2018-06" db="EMBL/GenBank/DDBJ databases">
        <authorList>
            <person name="Zhirakovskaya E."/>
        </authorList>
    </citation>
    <scope>NUCLEOTIDE SEQUENCE</scope>
</reference>
<evidence type="ECO:0000313" key="9">
    <source>
        <dbReference type="EMBL" id="VAW08165.1"/>
    </source>
</evidence>
<feature type="transmembrane region" description="Helical" evidence="7">
    <location>
        <begin position="473"/>
        <end position="494"/>
    </location>
</feature>
<feature type="transmembrane region" description="Helical" evidence="7">
    <location>
        <begin position="163"/>
        <end position="184"/>
    </location>
</feature>
<name>A0A3B0SQP8_9ZZZZ</name>
<feature type="transmembrane region" description="Helical" evidence="7">
    <location>
        <begin position="29"/>
        <end position="48"/>
    </location>
</feature>